<keyword evidence="3" id="KW-1185">Reference proteome</keyword>
<accession>A0ABR2YEH5</accession>
<gene>
    <name evidence="2" type="ORF">WJX75_007836</name>
</gene>
<dbReference type="Proteomes" id="UP001491310">
    <property type="component" value="Unassembled WGS sequence"/>
</dbReference>
<evidence type="ECO:0000256" key="1">
    <source>
        <dbReference type="SAM" id="Phobius"/>
    </source>
</evidence>
<feature type="transmembrane region" description="Helical" evidence="1">
    <location>
        <begin position="245"/>
        <end position="265"/>
    </location>
</feature>
<organism evidence="2 3">
    <name type="scientific">Coccomyxa subellipsoidea</name>
    <dbReference type="NCBI Taxonomy" id="248742"/>
    <lineage>
        <taxon>Eukaryota</taxon>
        <taxon>Viridiplantae</taxon>
        <taxon>Chlorophyta</taxon>
        <taxon>core chlorophytes</taxon>
        <taxon>Trebouxiophyceae</taxon>
        <taxon>Trebouxiophyceae incertae sedis</taxon>
        <taxon>Coccomyxaceae</taxon>
        <taxon>Coccomyxa</taxon>
    </lineage>
</organism>
<proteinExistence type="predicted"/>
<comment type="caution">
    <text evidence="2">The sequence shown here is derived from an EMBL/GenBank/DDBJ whole genome shotgun (WGS) entry which is preliminary data.</text>
</comment>
<keyword evidence="1" id="KW-0472">Membrane</keyword>
<dbReference type="EMBL" id="JALJOT010000014">
    <property type="protein sequence ID" value="KAK9903515.1"/>
    <property type="molecule type" value="Genomic_DNA"/>
</dbReference>
<name>A0ABR2YEH5_9CHLO</name>
<feature type="transmembrane region" description="Helical" evidence="1">
    <location>
        <begin position="290"/>
        <end position="313"/>
    </location>
</feature>
<evidence type="ECO:0000313" key="2">
    <source>
        <dbReference type="EMBL" id="KAK9903515.1"/>
    </source>
</evidence>
<keyword evidence="1" id="KW-1133">Transmembrane helix</keyword>
<reference evidence="2 3" key="1">
    <citation type="journal article" date="2024" name="Nat. Commun.">
        <title>Phylogenomics reveals the evolutionary origins of lichenization in chlorophyte algae.</title>
        <authorList>
            <person name="Puginier C."/>
            <person name="Libourel C."/>
            <person name="Otte J."/>
            <person name="Skaloud P."/>
            <person name="Haon M."/>
            <person name="Grisel S."/>
            <person name="Petersen M."/>
            <person name="Berrin J.G."/>
            <person name="Delaux P.M."/>
            <person name="Dal Grande F."/>
            <person name="Keller J."/>
        </authorList>
    </citation>
    <scope>NUCLEOTIDE SEQUENCE [LARGE SCALE GENOMIC DNA]</scope>
    <source>
        <strain evidence="2 3">SAG 216-7</strain>
    </source>
</reference>
<keyword evidence="1" id="KW-0812">Transmembrane</keyword>
<evidence type="ECO:0000313" key="3">
    <source>
        <dbReference type="Proteomes" id="UP001491310"/>
    </source>
</evidence>
<protein>
    <submittedName>
        <fullName evidence="2">Uncharacterized protein</fullName>
    </submittedName>
</protein>
<sequence length="330" mass="35374">MANKSPCISGLLSAIIASAYIFIYPFQCAARFPEAEGGTFVRLEVETPVATATEEKDIAFTHLRRWGLGSQRQFVEVAEPGTTAQEVMTRAWNYSAVVMVVLGERPPQRRNITAGQPFISVEPSIDVAEGNTVDPLETNLPLAAVNRGAQFLESFMTGPLFPVRLATRRFEHSMFGDVGPVVLYDVSSGVVYLDKRVSFSIEMLSTGAQATLKAFSEQLFGGLGVAKVVARIAAAALAGTMAAQVPVWFCVACPIVLGLLAPFVFNLGLTAAAEAVCQHYSLPDEQCSELWYGAFALAMVLSLASAIPIVFVCRLPDCARGAARALNPAF</sequence>